<dbReference type="Proteomes" id="UP000755104">
    <property type="component" value="Unassembled WGS sequence"/>
</dbReference>
<keyword evidence="2" id="KW-0732">Signal</keyword>
<dbReference type="Gene3D" id="3.20.20.140">
    <property type="entry name" value="Metal-dependent hydrolases"/>
    <property type="match status" value="1"/>
</dbReference>
<comment type="caution">
    <text evidence="4">The sequence shown here is derived from an EMBL/GenBank/DDBJ whole genome shotgun (WGS) entry which is preliminary data.</text>
</comment>
<dbReference type="InterPro" id="IPR032466">
    <property type="entry name" value="Metal_Hydrolase"/>
</dbReference>
<evidence type="ECO:0000256" key="1">
    <source>
        <dbReference type="ARBA" id="ARBA00023239"/>
    </source>
</evidence>
<dbReference type="Pfam" id="PF04909">
    <property type="entry name" value="Amidohydro_2"/>
    <property type="match status" value="1"/>
</dbReference>
<dbReference type="InterPro" id="IPR006680">
    <property type="entry name" value="Amidohydro-rel"/>
</dbReference>
<organism evidence="4 5">
    <name type="scientific">Qipengyuania qiaonensis</name>
    <dbReference type="NCBI Taxonomy" id="2867240"/>
    <lineage>
        <taxon>Bacteria</taxon>
        <taxon>Pseudomonadati</taxon>
        <taxon>Pseudomonadota</taxon>
        <taxon>Alphaproteobacteria</taxon>
        <taxon>Sphingomonadales</taxon>
        <taxon>Erythrobacteraceae</taxon>
        <taxon>Qipengyuania</taxon>
    </lineage>
</organism>
<keyword evidence="5" id="KW-1185">Reference proteome</keyword>
<reference evidence="4 5" key="1">
    <citation type="submission" date="2021-08" db="EMBL/GenBank/DDBJ databases">
        <title>Comparative Genomics Analysis of the Genus Qipengyuania Reveals Extensive Genetic Diversity and Metabolic Versatility, Including the Description of Fifteen Novel Species.</title>
        <authorList>
            <person name="Liu Y."/>
        </authorList>
    </citation>
    <scope>NUCLEOTIDE SEQUENCE [LARGE SCALE GENOMIC DNA]</scope>
    <source>
        <strain evidence="4 5">6D47A</strain>
    </source>
</reference>
<feature type="chain" id="PRO_5047173635" evidence="2">
    <location>
        <begin position="19"/>
        <end position="280"/>
    </location>
</feature>
<name>A0ABS7J2H5_9SPHN</name>
<protein>
    <submittedName>
        <fullName evidence="4">Amidohydrolase family protein</fullName>
    </submittedName>
</protein>
<sequence>MFGLLFGALLLSPVPVAAQDKVFDMHVHLHHGGQSVAAYDEQNAEDGVPVTAFGAMWFGGPNQAREGDLDAIRRGNDHVLTLARQDSRVLPIGTVHPYDGEQGIVELERIAGLGIRVLKLHPHTQGFDASDPRVENLVRRAGELDVTVLFDNAGIVPDDNVKLFNLALACPDTTFVFAHMGALGFRFWNLLPMARTAEGLFGENINFDISAIVTLIPESPLAEEFVWTIRNVGIDHVLLGSDFPQFSWGSTLEAFEKLGLTEEEKQKILYGNAQRLFGLE</sequence>
<dbReference type="PANTHER" id="PTHR21240">
    <property type="entry name" value="2-AMINO-3-CARBOXYLMUCONATE-6-SEMIALDEHYDE DECARBOXYLASE"/>
    <property type="match status" value="1"/>
</dbReference>
<feature type="signal peptide" evidence="2">
    <location>
        <begin position="1"/>
        <end position="18"/>
    </location>
</feature>
<evidence type="ECO:0000313" key="4">
    <source>
        <dbReference type="EMBL" id="MBX7481098.1"/>
    </source>
</evidence>
<dbReference type="PANTHER" id="PTHR21240:SF28">
    <property type="entry name" value="ISO-OROTATE DECARBOXYLASE (EUROFUNG)"/>
    <property type="match status" value="1"/>
</dbReference>
<evidence type="ECO:0000259" key="3">
    <source>
        <dbReference type="Pfam" id="PF04909"/>
    </source>
</evidence>
<gene>
    <name evidence="4" type="ORF">K3174_01035</name>
</gene>
<evidence type="ECO:0000256" key="2">
    <source>
        <dbReference type="SAM" id="SignalP"/>
    </source>
</evidence>
<accession>A0ABS7J2H5</accession>
<proteinExistence type="predicted"/>
<keyword evidence="1" id="KW-0456">Lyase</keyword>
<dbReference type="EMBL" id="JAIGNO010000001">
    <property type="protein sequence ID" value="MBX7481098.1"/>
    <property type="molecule type" value="Genomic_DNA"/>
</dbReference>
<dbReference type="InterPro" id="IPR032465">
    <property type="entry name" value="ACMSD"/>
</dbReference>
<feature type="domain" description="Amidohydrolase-related" evidence="3">
    <location>
        <begin position="24"/>
        <end position="279"/>
    </location>
</feature>
<evidence type="ECO:0000313" key="5">
    <source>
        <dbReference type="Proteomes" id="UP000755104"/>
    </source>
</evidence>
<dbReference type="SUPFAM" id="SSF51556">
    <property type="entry name" value="Metallo-dependent hydrolases"/>
    <property type="match status" value="1"/>
</dbReference>